<reference evidence="2 3" key="1">
    <citation type="submission" date="2023-07" db="EMBL/GenBank/DDBJ databases">
        <title>Comparative genomics of wheat-associated soil bacteria to identify genetic determinants of phenazine resistance.</title>
        <authorList>
            <person name="Mouncey N."/>
        </authorList>
    </citation>
    <scope>NUCLEOTIDE SEQUENCE [LARGE SCALE GENOMIC DNA]</scope>
    <source>
        <strain evidence="2 3">W4I19-2</strain>
    </source>
</reference>
<evidence type="ECO:0000313" key="3">
    <source>
        <dbReference type="Proteomes" id="UP001243364"/>
    </source>
</evidence>
<dbReference type="RefSeq" id="WP_307048461.1">
    <property type="nucleotide sequence ID" value="NZ_JAUSYA010000001.1"/>
</dbReference>
<keyword evidence="3" id="KW-1185">Reference proteome</keyword>
<dbReference type="Proteomes" id="UP001243364">
    <property type="component" value="Unassembled WGS sequence"/>
</dbReference>
<protein>
    <submittedName>
        <fullName evidence="2">Uncharacterized protein</fullName>
    </submittedName>
</protein>
<comment type="caution">
    <text evidence="2">The sequence shown here is derived from an EMBL/GenBank/DDBJ whole genome shotgun (WGS) entry which is preliminary data.</text>
</comment>
<gene>
    <name evidence="2" type="ORF">QFZ56_007031</name>
</gene>
<feature type="compositionally biased region" description="Acidic residues" evidence="1">
    <location>
        <begin position="73"/>
        <end position="85"/>
    </location>
</feature>
<evidence type="ECO:0000256" key="1">
    <source>
        <dbReference type="SAM" id="MobiDB-lite"/>
    </source>
</evidence>
<dbReference type="EMBL" id="JAUSYA010000001">
    <property type="protein sequence ID" value="MDQ0688068.1"/>
    <property type="molecule type" value="Genomic_DNA"/>
</dbReference>
<accession>A0ABU0QBM7</accession>
<proteinExistence type="predicted"/>
<name>A0ABU0QBM7_STRAH</name>
<organism evidence="2 3">
    <name type="scientific">Streptomyces achromogenes</name>
    <dbReference type="NCBI Taxonomy" id="67255"/>
    <lineage>
        <taxon>Bacteria</taxon>
        <taxon>Bacillati</taxon>
        <taxon>Actinomycetota</taxon>
        <taxon>Actinomycetes</taxon>
        <taxon>Kitasatosporales</taxon>
        <taxon>Streptomycetaceae</taxon>
        <taxon>Streptomyces</taxon>
    </lineage>
</organism>
<feature type="region of interest" description="Disordered" evidence="1">
    <location>
        <begin position="1"/>
        <end position="85"/>
    </location>
</feature>
<sequence length="85" mass="8685">MAAHSLEGPGETSAPIPRDPPDQQADADAEDPWDLAGPKGSEKPAEAESVPDTDESGTGRKGASPGPSHTDIDQSDEPVPEEPSA</sequence>
<evidence type="ECO:0000313" key="2">
    <source>
        <dbReference type="EMBL" id="MDQ0688068.1"/>
    </source>
</evidence>